<evidence type="ECO:0000313" key="1">
    <source>
        <dbReference type="EMBL" id="NYD58768.1"/>
    </source>
</evidence>
<sequence>MATSMATSMAPVRAKARHDRGWAELTTYRRAILEGCRPPRDGAFRRLVLRLRNAHDKRLRRAEVTFKDRAYSLPWSGDSRTPWVRAGRAAPLAHVSTTGRLVTQRFRVRLRTRHDVSPARSLRWSDVPTCRRGRRH</sequence>
<name>A0A7Y9F357_9ACTN</name>
<dbReference type="AlphaFoldDB" id="A0A7Y9F357"/>
<reference evidence="1 2" key="1">
    <citation type="submission" date="2020-07" db="EMBL/GenBank/DDBJ databases">
        <title>Sequencing the genomes of 1000 actinobacteria strains.</title>
        <authorList>
            <person name="Klenk H.-P."/>
        </authorList>
    </citation>
    <scope>NUCLEOTIDE SEQUENCE [LARGE SCALE GENOMIC DNA]</scope>
    <source>
        <strain evidence="1 2">DSM 18965</strain>
    </source>
</reference>
<comment type="caution">
    <text evidence="1">The sequence shown here is derived from an EMBL/GenBank/DDBJ whole genome shotgun (WGS) entry which is preliminary data.</text>
</comment>
<evidence type="ECO:0000313" key="2">
    <source>
        <dbReference type="Proteomes" id="UP000516957"/>
    </source>
</evidence>
<dbReference type="EMBL" id="JACCBE010000001">
    <property type="protein sequence ID" value="NYD58768.1"/>
    <property type="molecule type" value="Genomic_DNA"/>
</dbReference>
<proteinExistence type="predicted"/>
<dbReference type="RefSeq" id="WP_179616329.1">
    <property type="nucleotide sequence ID" value="NZ_CP059163.1"/>
</dbReference>
<organism evidence="1 2">
    <name type="scientific">Nocardioides marinisabuli</name>
    <dbReference type="NCBI Taxonomy" id="419476"/>
    <lineage>
        <taxon>Bacteria</taxon>
        <taxon>Bacillati</taxon>
        <taxon>Actinomycetota</taxon>
        <taxon>Actinomycetes</taxon>
        <taxon>Propionibacteriales</taxon>
        <taxon>Nocardioidaceae</taxon>
        <taxon>Nocardioides</taxon>
    </lineage>
</organism>
<keyword evidence="2" id="KW-1185">Reference proteome</keyword>
<protein>
    <submittedName>
        <fullName evidence="1">Uncharacterized protein</fullName>
    </submittedName>
</protein>
<gene>
    <name evidence="1" type="ORF">BKA08_003006</name>
</gene>
<dbReference type="Proteomes" id="UP000516957">
    <property type="component" value="Unassembled WGS sequence"/>
</dbReference>
<accession>A0A7Y9F357</accession>